<evidence type="ECO:0000313" key="2">
    <source>
        <dbReference type="Proteomes" id="UP000004310"/>
    </source>
</evidence>
<name>Q0FZ22_9HYPH</name>
<gene>
    <name evidence="1" type="ORF">FP2506_11287</name>
</gene>
<proteinExistence type="predicted"/>
<accession>Q0FZ22</accession>
<dbReference type="HOGENOM" id="CLU_2368775_0_0_5"/>
<protein>
    <submittedName>
        <fullName evidence="1">Uncharacterized protein</fullName>
    </submittedName>
</protein>
<organism evidence="1 2">
    <name type="scientific">Fulvimarina pelagi HTCC2506</name>
    <dbReference type="NCBI Taxonomy" id="314231"/>
    <lineage>
        <taxon>Bacteria</taxon>
        <taxon>Pseudomonadati</taxon>
        <taxon>Pseudomonadota</taxon>
        <taxon>Alphaproteobacteria</taxon>
        <taxon>Hyphomicrobiales</taxon>
        <taxon>Aurantimonadaceae</taxon>
        <taxon>Fulvimarina</taxon>
    </lineage>
</organism>
<reference evidence="1 2" key="1">
    <citation type="journal article" date="2010" name="J. Bacteriol.">
        <title>Genome sequence of Fulvimarina pelagi HTCC2506T, a Mn(II)-oxidizing alphaproteobacterium possessing an aerobic anoxygenic photosynthetic gene cluster and Xanthorhodopsin.</title>
        <authorList>
            <person name="Kang I."/>
            <person name="Oh H.M."/>
            <person name="Lim S.I."/>
            <person name="Ferriera S."/>
            <person name="Giovannoni S.J."/>
            <person name="Cho J.C."/>
        </authorList>
    </citation>
    <scope>NUCLEOTIDE SEQUENCE [LARGE SCALE GENOMIC DNA]</scope>
    <source>
        <strain evidence="1 2">HTCC2506</strain>
    </source>
</reference>
<sequence length="95" mass="11067">MRSWLKQPLSSLTDFIAGHRKVRVARRRAVRMAADVLLLATQPRGAWSEAKWRRNKAYKENDKETAQHWAAVMDRIVELHGPQERADTATRYLEP</sequence>
<dbReference type="RefSeq" id="WP_007067392.1">
    <property type="nucleotide sequence ID" value="NZ_DS022272.1"/>
</dbReference>
<evidence type="ECO:0000313" key="1">
    <source>
        <dbReference type="EMBL" id="EAU40136.1"/>
    </source>
</evidence>
<keyword evidence="2" id="KW-1185">Reference proteome</keyword>
<comment type="caution">
    <text evidence="1">The sequence shown here is derived from an EMBL/GenBank/DDBJ whole genome shotgun (WGS) entry which is preliminary data.</text>
</comment>
<dbReference type="EMBL" id="AATP01000009">
    <property type="protein sequence ID" value="EAU40136.1"/>
    <property type="molecule type" value="Genomic_DNA"/>
</dbReference>
<dbReference type="Proteomes" id="UP000004310">
    <property type="component" value="Unassembled WGS sequence"/>
</dbReference>
<dbReference type="STRING" id="217511.GCA_001463845_00999"/>
<dbReference type="AlphaFoldDB" id="Q0FZ22"/>